<accession>A0A9P7E1C7</accession>
<dbReference type="Proteomes" id="UP000807769">
    <property type="component" value="Unassembled WGS sequence"/>
</dbReference>
<dbReference type="OrthoDB" id="3261594at2759"/>
<gene>
    <name evidence="2" type="ORF">BJ212DRAFT_1303141</name>
</gene>
<dbReference type="GeneID" id="64627388"/>
<dbReference type="RefSeq" id="XP_041188555.1">
    <property type="nucleotide sequence ID" value="XM_041333371.1"/>
</dbReference>
<evidence type="ECO:0000313" key="2">
    <source>
        <dbReference type="EMBL" id="KAG1808271.1"/>
    </source>
</evidence>
<comment type="caution">
    <text evidence="2">The sequence shown here is derived from an EMBL/GenBank/DDBJ whole genome shotgun (WGS) entry which is preliminary data.</text>
</comment>
<reference evidence="2" key="1">
    <citation type="journal article" date="2020" name="New Phytol.">
        <title>Comparative genomics reveals dynamic genome evolution in host specialist ectomycorrhizal fungi.</title>
        <authorList>
            <person name="Lofgren L.A."/>
            <person name="Nguyen N.H."/>
            <person name="Vilgalys R."/>
            <person name="Ruytinx J."/>
            <person name="Liao H.L."/>
            <person name="Branco S."/>
            <person name="Kuo A."/>
            <person name="LaButti K."/>
            <person name="Lipzen A."/>
            <person name="Andreopoulos W."/>
            <person name="Pangilinan J."/>
            <person name="Riley R."/>
            <person name="Hundley H."/>
            <person name="Na H."/>
            <person name="Barry K."/>
            <person name="Grigoriev I.V."/>
            <person name="Stajich J.E."/>
            <person name="Kennedy P.G."/>
        </authorList>
    </citation>
    <scope>NUCLEOTIDE SEQUENCE</scope>
    <source>
        <strain evidence="2">MN1</strain>
    </source>
</reference>
<keyword evidence="1" id="KW-0812">Transmembrane</keyword>
<sequence length="180" mass="20309">MYDPIKLWASGGQTCVAQQKFITIPLGTQLQALWCNPEHAQHMLYLSDKTEHLLNELRTNGGVFNEIDNFVMGMDYIHAVLCGDITKGDVILMISMDGTQLYESKQSDCWIYIWIVMNHALGNHYKKKYILPSGFIPSPNKPKNVWCILMGWLDIAVVMVANFIVVSLGDIKGCITIQLS</sequence>
<evidence type="ECO:0000256" key="1">
    <source>
        <dbReference type="SAM" id="Phobius"/>
    </source>
</evidence>
<dbReference type="AlphaFoldDB" id="A0A9P7E1C7"/>
<name>A0A9P7E1C7_9AGAM</name>
<keyword evidence="3" id="KW-1185">Reference proteome</keyword>
<keyword evidence="1" id="KW-0472">Membrane</keyword>
<protein>
    <submittedName>
        <fullName evidence="2">Uncharacterized protein</fullName>
    </submittedName>
</protein>
<evidence type="ECO:0000313" key="3">
    <source>
        <dbReference type="Proteomes" id="UP000807769"/>
    </source>
</evidence>
<keyword evidence="1" id="KW-1133">Transmembrane helix</keyword>
<organism evidence="2 3">
    <name type="scientific">Suillus subaureus</name>
    <dbReference type="NCBI Taxonomy" id="48587"/>
    <lineage>
        <taxon>Eukaryota</taxon>
        <taxon>Fungi</taxon>
        <taxon>Dikarya</taxon>
        <taxon>Basidiomycota</taxon>
        <taxon>Agaricomycotina</taxon>
        <taxon>Agaricomycetes</taxon>
        <taxon>Agaricomycetidae</taxon>
        <taxon>Boletales</taxon>
        <taxon>Suillineae</taxon>
        <taxon>Suillaceae</taxon>
        <taxon>Suillus</taxon>
    </lineage>
</organism>
<feature type="transmembrane region" description="Helical" evidence="1">
    <location>
        <begin position="145"/>
        <end position="168"/>
    </location>
</feature>
<dbReference type="EMBL" id="JABBWG010000039">
    <property type="protein sequence ID" value="KAG1808271.1"/>
    <property type="molecule type" value="Genomic_DNA"/>
</dbReference>
<proteinExistence type="predicted"/>